<feature type="transmembrane region" description="Helical" evidence="8">
    <location>
        <begin position="148"/>
        <end position="176"/>
    </location>
</feature>
<evidence type="ECO:0000256" key="2">
    <source>
        <dbReference type="ARBA" id="ARBA00022475"/>
    </source>
</evidence>
<feature type="transmembrane region" description="Helical" evidence="8">
    <location>
        <begin position="228"/>
        <end position="249"/>
    </location>
</feature>
<evidence type="ECO:0000256" key="3">
    <source>
        <dbReference type="ARBA" id="ARBA00022676"/>
    </source>
</evidence>
<evidence type="ECO:0000256" key="1">
    <source>
        <dbReference type="ARBA" id="ARBA00004651"/>
    </source>
</evidence>
<feature type="transmembrane region" description="Helical" evidence="8">
    <location>
        <begin position="183"/>
        <end position="200"/>
    </location>
</feature>
<organism evidence="9">
    <name type="scientific">freshwater metagenome</name>
    <dbReference type="NCBI Taxonomy" id="449393"/>
    <lineage>
        <taxon>unclassified sequences</taxon>
        <taxon>metagenomes</taxon>
        <taxon>ecological metagenomes</taxon>
    </lineage>
</organism>
<evidence type="ECO:0000256" key="6">
    <source>
        <dbReference type="ARBA" id="ARBA00022989"/>
    </source>
</evidence>
<protein>
    <submittedName>
        <fullName evidence="9">Unannotated protein</fullName>
    </submittedName>
</protein>
<dbReference type="PANTHER" id="PTHR33908:SF11">
    <property type="entry name" value="MEMBRANE PROTEIN"/>
    <property type="match status" value="1"/>
</dbReference>
<sequence length="374" mass="39269">MTTKAAFARPASIAAGLTFLLLVATASRYGYHRDELYFLAAGRHLDWGYPDQPPLVPLLARGLDTGSLTLLRVPSALSAALVVFMAGLMARRLGASTYAEWVASIGTALSGLVLATGHLLSTSTVLILGTTTLTFLVVLLSQGANPRLWLLAGLVGGLTFQGHVLVGFVLLAIALVSRGRRGPVAAGFIALTIGASYLIWQATHGWPQLEVAADIAEGGSATSVSRSLFLVTLVLQLGLWLTPVWVLGLWRSIRDRTLRPLPAAFLILVALFLVIGGKPYYVDGFLPFLMAAGAQPLVDAVARWVPAALLAASAPAFVFTLPVLPVDSVGPVLAINPAGETIGWPSFADQVEHVVAPGQVVITANYGQAGALQR</sequence>
<dbReference type="InterPro" id="IPR050297">
    <property type="entry name" value="LipidA_mod_glycosyltrf_83"/>
</dbReference>
<keyword evidence="4" id="KW-0808">Transferase</keyword>
<evidence type="ECO:0000313" key="9">
    <source>
        <dbReference type="EMBL" id="CAB4730425.1"/>
    </source>
</evidence>
<feature type="transmembrane region" description="Helical" evidence="8">
    <location>
        <begin position="69"/>
        <end position="89"/>
    </location>
</feature>
<evidence type="ECO:0000256" key="7">
    <source>
        <dbReference type="ARBA" id="ARBA00023136"/>
    </source>
</evidence>
<dbReference type="GO" id="GO:0005886">
    <property type="term" value="C:plasma membrane"/>
    <property type="evidence" value="ECO:0007669"/>
    <property type="project" value="UniProtKB-SubCell"/>
</dbReference>
<dbReference type="PANTHER" id="PTHR33908">
    <property type="entry name" value="MANNOSYLTRANSFERASE YKCB-RELATED"/>
    <property type="match status" value="1"/>
</dbReference>
<dbReference type="GO" id="GO:0008610">
    <property type="term" value="P:lipid biosynthetic process"/>
    <property type="evidence" value="ECO:0007669"/>
    <property type="project" value="UniProtKB-ARBA"/>
</dbReference>
<proteinExistence type="predicted"/>
<comment type="subcellular location">
    <subcellularLocation>
        <location evidence="1">Cell membrane</location>
        <topology evidence="1">Multi-pass membrane protein</topology>
    </subcellularLocation>
</comment>
<keyword evidence="7 8" id="KW-0472">Membrane</keyword>
<dbReference type="AlphaFoldDB" id="A0A6J6S710"/>
<reference evidence="9" key="1">
    <citation type="submission" date="2020-05" db="EMBL/GenBank/DDBJ databases">
        <authorList>
            <person name="Chiriac C."/>
            <person name="Salcher M."/>
            <person name="Ghai R."/>
            <person name="Kavagutti S V."/>
        </authorList>
    </citation>
    <scope>NUCLEOTIDE SEQUENCE</scope>
</reference>
<feature type="transmembrane region" description="Helical" evidence="8">
    <location>
        <begin position="261"/>
        <end position="281"/>
    </location>
</feature>
<name>A0A6J6S710_9ZZZZ</name>
<feature type="transmembrane region" description="Helical" evidence="8">
    <location>
        <begin position="101"/>
        <end position="128"/>
    </location>
</feature>
<evidence type="ECO:0000256" key="8">
    <source>
        <dbReference type="SAM" id="Phobius"/>
    </source>
</evidence>
<accession>A0A6J6S710</accession>
<dbReference type="GO" id="GO:0016763">
    <property type="term" value="F:pentosyltransferase activity"/>
    <property type="evidence" value="ECO:0007669"/>
    <property type="project" value="TreeGrafter"/>
</dbReference>
<dbReference type="EMBL" id="CAEZYQ010000002">
    <property type="protein sequence ID" value="CAB4730425.1"/>
    <property type="molecule type" value="Genomic_DNA"/>
</dbReference>
<keyword evidence="2" id="KW-1003">Cell membrane</keyword>
<evidence type="ECO:0000256" key="5">
    <source>
        <dbReference type="ARBA" id="ARBA00022692"/>
    </source>
</evidence>
<evidence type="ECO:0000256" key="4">
    <source>
        <dbReference type="ARBA" id="ARBA00022679"/>
    </source>
</evidence>
<feature type="transmembrane region" description="Helical" evidence="8">
    <location>
        <begin position="301"/>
        <end position="324"/>
    </location>
</feature>
<keyword evidence="6 8" id="KW-1133">Transmembrane helix</keyword>
<keyword evidence="3" id="KW-0328">Glycosyltransferase</keyword>
<keyword evidence="5 8" id="KW-0812">Transmembrane</keyword>
<gene>
    <name evidence="9" type="ORF">UFOPK2761_00464</name>
</gene>